<dbReference type="CDD" id="cd06170">
    <property type="entry name" value="LuxR_C_like"/>
    <property type="match status" value="1"/>
</dbReference>
<dbReference type="GO" id="GO:0003677">
    <property type="term" value="F:DNA binding"/>
    <property type="evidence" value="ECO:0007669"/>
    <property type="project" value="UniProtKB-KW"/>
</dbReference>
<keyword evidence="1 3" id="KW-0597">Phosphoprotein</keyword>
<evidence type="ECO:0000313" key="6">
    <source>
        <dbReference type="EMBL" id="APE45255.1"/>
    </source>
</evidence>
<feature type="modified residue" description="4-aspartylphosphate" evidence="3">
    <location>
        <position position="57"/>
    </location>
</feature>
<accession>A0A1J0WLQ6</accession>
<dbReference type="InterPro" id="IPR001789">
    <property type="entry name" value="Sig_transdc_resp-reg_receiver"/>
</dbReference>
<dbReference type="InterPro" id="IPR039420">
    <property type="entry name" value="WalR-like"/>
</dbReference>
<dbReference type="PROSITE" id="PS50110">
    <property type="entry name" value="RESPONSE_REGULATORY"/>
    <property type="match status" value="1"/>
</dbReference>
<proteinExistence type="predicted"/>
<protein>
    <recommendedName>
        <fullName evidence="8">Response regulator transcription factor</fullName>
    </recommendedName>
</protein>
<dbReference type="PANTHER" id="PTHR43214">
    <property type="entry name" value="TWO-COMPONENT RESPONSE REGULATOR"/>
    <property type="match status" value="1"/>
</dbReference>
<evidence type="ECO:0000256" key="2">
    <source>
        <dbReference type="ARBA" id="ARBA00023125"/>
    </source>
</evidence>
<sequence>MTSKIQIIVADDHPLFRGGVVLTLQEHGGFTVVAQAGTAEEAVAAVEAHLPEVILLDISMPGSGLAAAAEIARRFPAVAIVMLTASEADDDLLTALKVGARGYALKGISENALTDILLSVAAGASYVPPALAGRVLAALQDRRNMRLPEVEELTDRETDILRHVALGQSNKEIARALGLQEKTIKHYMTNILQKLQVRNRVEAALKARELGLS</sequence>
<evidence type="ECO:0000256" key="3">
    <source>
        <dbReference type="PROSITE-ProRule" id="PRU00169"/>
    </source>
</evidence>
<keyword evidence="7" id="KW-1185">Reference proteome</keyword>
<dbReference type="InterPro" id="IPR000792">
    <property type="entry name" value="Tscrpt_reg_LuxR_C"/>
</dbReference>
<dbReference type="Pfam" id="PF00196">
    <property type="entry name" value="GerE"/>
    <property type="match status" value="1"/>
</dbReference>
<dbReference type="SMART" id="SM00421">
    <property type="entry name" value="HTH_LUXR"/>
    <property type="match status" value="1"/>
</dbReference>
<evidence type="ECO:0000259" key="4">
    <source>
        <dbReference type="PROSITE" id="PS50043"/>
    </source>
</evidence>
<dbReference type="Gene3D" id="3.40.50.2300">
    <property type="match status" value="1"/>
</dbReference>
<dbReference type="Proteomes" id="UP000181897">
    <property type="component" value="Chromosome"/>
</dbReference>
<dbReference type="InterPro" id="IPR058245">
    <property type="entry name" value="NreC/VraR/RcsB-like_REC"/>
</dbReference>
<dbReference type="PROSITE" id="PS00622">
    <property type="entry name" value="HTH_LUXR_1"/>
    <property type="match status" value="1"/>
</dbReference>
<dbReference type="OrthoDB" id="3679796at2"/>
<evidence type="ECO:0008006" key="8">
    <source>
        <dbReference type="Google" id="ProtNLM"/>
    </source>
</evidence>
<dbReference type="KEGG" id="suam:BOO69_02815"/>
<dbReference type="PANTHER" id="PTHR43214:SF42">
    <property type="entry name" value="TRANSCRIPTIONAL REGULATORY PROTEIN DESR"/>
    <property type="match status" value="1"/>
</dbReference>
<dbReference type="InterPro" id="IPR011006">
    <property type="entry name" value="CheY-like_superfamily"/>
</dbReference>
<name>A0A1J0WLQ6_9RHOB</name>
<feature type="domain" description="Response regulatory" evidence="5">
    <location>
        <begin position="6"/>
        <end position="121"/>
    </location>
</feature>
<dbReference type="SUPFAM" id="SSF46894">
    <property type="entry name" value="C-terminal effector domain of the bipartite response regulators"/>
    <property type="match status" value="1"/>
</dbReference>
<reference evidence="6 7" key="1">
    <citation type="submission" date="2016-11" db="EMBL/GenBank/DDBJ databases">
        <title>Complete genome sequence of Sulfitobacter sp. AM1-D1, a toxic bacteria associated with marine dinoflagellate Alexandrium minutum in East China Sea.</title>
        <authorList>
            <person name="Yang Q."/>
            <person name="Zhang X."/>
            <person name="Tian X."/>
        </authorList>
    </citation>
    <scope>NUCLEOTIDE SEQUENCE [LARGE SCALE GENOMIC DNA]</scope>
    <source>
        <strain evidence="6 7">AM1-D1</strain>
    </source>
</reference>
<dbReference type="PRINTS" id="PR00038">
    <property type="entry name" value="HTHLUXR"/>
</dbReference>
<dbReference type="CDD" id="cd17535">
    <property type="entry name" value="REC_NarL-like"/>
    <property type="match status" value="1"/>
</dbReference>
<dbReference type="AlphaFoldDB" id="A0A1J0WLQ6"/>
<dbReference type="GO" id="GO:0006355">
    <property type="term" value="P:regulation of DNA-templated transcription"/>
    <property type="evidence" value="ECO:0007669"/>
    <property type="project" value="InterPro"/>
</dbReference>
<dbReference type="PROSITE" id="PS50043">
    <property type="entry name" value="HTH_LUXR_2"/>
    <property type="match status" value="1"/>
</dbReference>
<feature type="domain" description="HTH luxR-type" evidence="4">
    <location>
        <begin position="146"/>
        <end position="211"/>
    </location>
</feature>
<dbReference type="SUPFAM" id="SSF52172">
    <property type="entry name" value="CheY-like"/>
    <property type="match status" value="1"/>
</dbReference>
<dbReference type="Pfam" id="PF00072">
    <property type="entry name" value="Response_reg"/>
    <property type="match status" value="1"/>
</dbReference>
<dbReference type="InterPro" id="IPR016032">
    <property type="entry name" value="Sig_transdc_resp-reg_C-effctor"/>
</dbReference>
<dbReference type="STRING" id="1917485.BOO69_02815"/>
<evidence type="ECO:0000259" key="5">
    <source>
        <dbReference type="PROSITE" id="PS50110"/>
    </source>
</evidence>
<evidence type="ECO:0000256" key="1">
    <source>
        <dbReference type="ARBA" id="ARBA00022553"/>
    </source>
</evidence>
<dbReference type="EMBL" id="CP018076">
    <property type="protein sequence ID" value="APE45255.1"/>
    <property type="molecule type" value="Genomic_DNA"/>
</dbReference>
<organism evidence="6 7">
    <name type="scientific">Sulfitobacter alexandrii</name>
    <dbReference type="NCBI Taxonomy" id="1917485"/>
    <lineage>
        <taxon>Bacteria</taxon>
        <taxon>Pseudomonadati</taxon>
        <taxon>Pseudomonadota</taxon>
        <taxon>Alphaproteobacteria</taxon>
        <taxon>Rhodobacterales</taxon>
        <taxon>Roseobacteraceae</taxon>
        <taxon>Sulfitobacter</taxon>
    </lineage>
</organism>
<dbReference type="RefSeq" id="WP_071973603.1">
    <property type="nucleotide sequence ID" value="NZ_CP018076.1"/>
</dbReference>
<dbReference type="SMART" id="SM00448">
    <property type="entry name" value="REC"/>
    <property type="match status" value="1"/>
</dbReference>
<evidence type="ECO:0000313" key="7">
    <source>
        <dbReference type="Proteomes" id="UP000181897"/>
    </source>
</evidence>
<gene>
    <name evidence="6" type="ORF">BOO69_02815</name>
</gene>
<keyword evidence="2" id="KW-0238">DNA-binding</keyword>
<dbReference type="GO" id="GO:0000160">
    <property type="term" value="P:phosphorelay signal transduction system"/>
    <property type="evidence" value="ECO:0007669"/>
    <property type="project" value="InterPro"/>
</dbReference>